<evidence type="ECO:0000259" key="1">
    <source>
        <dbReference type="SMART" id="SM00481"/>
    </source>
</evidence>
<dbReference type="InterPro" id="IPR052018">
    <property type="entry name" value="PHP_domain"/>
</dbReference>
<dbReference type="Gene3D" id="1.10.150.650">
    <property type="match status" value="1"/>
</dbReference>
<dbReference type="Gene3D" id="3.20.20.140">
    <property type="entry name" value="Metal-dependent hydrolases"/>
    <property type="match status" value="1"/>
</dbReference>
<accession>A0AAE6X0A4</accession>
<sequence length="269" mass="31023">MIDLHVHSDISDGKDSVETILRMAHDKGIKIISFVDHDTTETIQIAKPIAESLDIELIPGIEISAYDFKRRRKVHVLGYNYRTTQYIDEITRPILSRRHNHSLWQLNQIIDAGYRVDEAVINNRIKKYPLYKQHIMNALIELPYDDVEYQKLYQKLFKNDGVASGDIEYVDVKEAIKAIKQDFGKVVIAHPGQLDSYDLIQELLIEDSSIIDGIETWHYDHSEEDVHKCNRIAQQFSLIETGGSDYHGAFGASYPVGYHTTSMDNYKRL</sequence>
<dbReference type="GO" id="GO:0035312">
    <property type="term" value="F:5'-3' DNA exonuclease activity"/>
    <property type="evidence" value="ECO:0007669"/>
    <property type="project" value="TreeGrafter"/>
</dbReference>
<dbReference type="InterPro" id="IPR003141">
    <property type="entry name" value="Pol/His_phosphatase_N"/>
</dbReference>
<dbReference type="AlphaFoldDB" id="A0AAE6X0A4"/>
<reference evidence="2" key="1">
    <citation type="journal article" date="2020" name="Antimicrob. Agents Chemother.">
        <title>The novel macrolide resistance genes mef(D), msr(F) and msr(H) are present on resistance islands in Macrococcus canis, Macrococcus caseolyticus and Staphylococcus aureus.</title>
        <authorList>
            <person name="Schwendener S."/>
            <person name="Dona V."/>
            <person name="Perreten V."/>
        </authorList>
    </citation>
    <scope>NUCLEOTIDE SEQUENCE</scope>
    <source>
        <strain evidence="2">Epi0076A</strain>
    </source>
</reference>
<dbReference type="EMBL" id="CP047363">
    <property type="protein sequence ID" value="QIH77603.1"/>
    <property type="molecule type" value="Genomic_DNA"/>
</dbReference>
<gene>
    <name evidence="2" type="ORF">GTN30_02895</name>
</gene>
<protein>
    <submittedName>
        <fullName evidence="2">Phosphatase</fullName>
    </submittedName>
</protein>
<dbReference type="RefSeq" id="WP_164953085.1">
    <property type="nucleotide sequence ID" value="NZ_CP047363.1"/>
</dbReference>
<dbReference type="InterPro" id="IPR016195">
    <property type="entry name" value="Pol/histidinol_Pase-like"/>
</dbReference>
<evidence type="ECO:0000313" key="3">
    <source>
        <dbReference type="Proteomes" id="UP000501122"/>
    </source>
</evidence>
<organism evidence="2 3">
    <name type="scientific">Macrococcoides canis</name>
    <dbReference type="NCBI Taxonomy" id="1855823"/>
    <lineage>
        <taxon>Bacteria</taxon>
        <taxon>Bacillati</taxon>
        <taxon>Bacillota</taxon>
        <taxon>Bacilli</taxon>
        <taxon>Bacillales</taxon>
        <taxon>Staphylococcaceae</taxon>
        <taxon>Macrococcoides</taxon>
    </lineage>
</organism>
<dbReference type="SMART" id="SM00481">
    <property type="entry name" value="POLIIIAc"/>
    <property type="match status" value="1"/>
</dbReference>
<name>A0AAE6X0A4_9STAP</name>
<dbReference type="CDD" id="cd07438">
    <property type="entry name" value="PHP_HisPPase_AMP"/>
    <property type="match status" value="1"/>
</dbReference>
<dbReference type="InterPro" id="IPR004013">
    <property type="entry name" value="PHP_dom"/>
</dbReference>
<dbReference type="PANTHER" id="PTHR42924:SF3">
    <property type="entry name" value="POLYMERASE_HISTIDINOL PHOSPHATASE N-TERMINAL DOMAIN-CONTAINING PROTEIN"/>
    <property type="match status" value="1"/>
</dbReference>
<dbReference type="Proteomes" id="UP000501122">
    <property type="component" value="Chromosome"/>
</dbReference>
<dbReference type="SUPFAM" id="SSF89550">
    <property type="entry name" value="PHP domain-like"/>
    <property type="match status" value="1"/>
</dbReference>
<dbReference type="PANTHER" id="PTHR42924">
    <property type="entry name" value="EXONUCLEASE"/>
    <property type="match status" value="1"/>
</dbReference>
<dbReference type="GO" id="GO:0004534">
    <property type="term" value="F:5'-3' RNA exonuclease activity"/>
    <property type="evidence" value="ECO:0007669"/>
    <property type="project" value="TreeGrafter"/>
</dbReference>
<proteinExistence type="predicted"/>
<feature type="domain" description="Polymerase/histidinol phosphatase N-terminal" evidence="1">
    <location>
        <begin position="2"/>
        <end position="67"/>
    </location>
</feature>
<dbReference type="Pfam" id="PF02811">
    <property type="entry name" value="PHP"/>
    <property type="match status" value="1"/>
</dbReference>
<evidence type="ECO:0000313" key="2">
    <source>
        <dbReference type="EMBL" id="QIH77603.1"/>
    </source>
</evidence>